<dbReference type="AlphaFoldDB" id="U1Q729"/>
<gene>
    <name evidence="3" type="ORF">HMPREF1549_02244</name>
</gene>
<organism evidence="3 4">
    <name type="scientific">Actinomyces johnsonii F0510</name>
    <dbReference type="NCBI Taxonomy" id="1227262"/>
    <lineage>
        <taxon>Bacteria</taxon>
        <taxon>Bacillati</taxon>
        <taxon>Actinomycetota</taxon>
        <taxon>Actinomycetes</taxon>
        <taxon>Actinomycetales</taxon>
        <taxon>Actinomycetaceae</taxon>
        <taxon>Actinomyces</taxon>
    </lineage>
</organism>
<dbReference type="EMBL" id="AWSD01000247">
    <property type="protein sequence ID" value="ERH17909.1"/>
    <property type="molecule type" value="Genomic_DNA"/>
</dbReference>
<dbReference type="Proteomes" id="UP000016498">
    <property type="component" value="Unassembled WGS sequence"/>
</dbReference>
<dbReference type="HOGENOM" id="CLU_1559664_0_0_11"/>
<reference evidence="3 4" key="1">
    <citation type="submission" date="2013-06" db="EMBL/GenBank/DDBJ databases">
        <authorList>
            <person name="Weinstock G."/>
            <person name="Sodergren E."/>
            <person name="Lobos E.A."/>
            <person name="Fulton L."/>
            <person name="Fulton R."/>
            <person name="Courtney L."/>
            <person name="Fronick C."/>
            <person name="O'Laughlin M."/>
            <person name="Godfrey J."/>
            <person name="Wilson R.M."/>
            <person name="Miner T."/>
            <person name="Farmer C."/>
            <person name="Delehaunty K."/>
            <person name="Cordes M."/>
            <person name="Minx P."/>
            <person name="Tomlinson C."/>
            <person name="Chen J."/>
            <person name="Wollam A."/>
            <person name="Pepin K.H."/>
            <person name="Bhonagiri V."/>
            <person name="Zhang X."/>
            <person name="Warren W."/>
            <person name="Mitreva M."/>
            <person name="Mardis E.R."/>
            <person name="Wilson R.K."/>
        </authorList>
    </citation>
    <scope>NUCLEOTIDE SEQUENCE [LARGE SCALE GENOMIC DNA]</scope>
    <source>
        <strain evidence="3 4">F0510</strain>
    </source>
</reference>
<accession>U1Q729</accession>
<keyword evidence="1" id="KW-0175">Coiled coil</keyword>
<name>U1Q729_9ACTO</name>
<proteinExistence type="predicted"/>
<feature type="region of interest" description="Disordered" evidence="2">
    <location>
        <begin position="85"/>
        <end position="146"/>
    </location>
</feature>
<comment type="caution">
    <text evidence="3">The sequence shown here is derived from an EMBL/GenBank/DDBJ whole genome shotgun (WGS) entry which is preliminary data.</text>
</comment>
<evidence type="ECO:0000313" key="3">
    <source>
        <dbReference type="EMBL" id="ERH17909.1"/>
    </source>
</evidence>
<feature type="compositionally biased region" description="Low complexity" evidence="2">
    <location>
        <begin position="119"/>
        <end position="128"/>
    </location>
</feature>
<feature type="coiled-coil region" evidence="1">
    <location>
        <begin position="19"/>
        <end position="46"/>
    </location>
</feature>
<evidence type="ECO:0000313" key="4">
    <source>
        <dbReference type="Proteomes" id="UP000016498"/>
    </source>
</evidence>
<protein>
    <submittedName>
        <fullName evidence="3">Uncharacterized protein</fullName>
    </submittedName>
</protein>
<sequence length="171" mass="18271">MLCHWTCSRRNRPRGTAELDHIERQLTAYQADITEIRQRLAQALDLLEDCHRLYSAAPAHLKKLLNQVFFERVLVNPAVDEEGRVVLPDDGTNADGDGNGLPDAVDGTSDMTGDGGAADGALDPDPAARVADTAADGDRLMGEDDGPVLRPATLHFLADASSNATVAASLR</sequence>
<evidence type="ECO:0000256" key="1">
    <source>
        <dbReference type="SAM" id="Coils"/>
    </source>
</evidence>
<dbReference type="PATRIC" id="fig|1227262.3.peg.1837"/>
<evidence type="ECO:0000256" key="2">
    <source>
        <dbReference type="SAM" id="MobiDB-lite"/>
    </source>
</evidence>
<dbReference type="RefSeq" id="WP_021606857.1">
    <property type="nucleotide sequence ID" value="NZ_KE951728.1"/>
</dbReference>